<dbReference type="PANTHER" id="PTHR11265:SF0">
    <property type="entry name" value="12S RRNA N4-METHYLCYTIDINE METHYLTRANSFERASE"/>
    <property type="match status" value="1"/>
</dbReference>
<evidence type="ECO:0000256" key="3">
    <source>
        <dbReference type="ARBA" id="ARBA00022552"/>
    </source>
</evidence>
<dbReference type="InterPro" id="IPR023397">
    <property type="entry name" value="SAM-dep_MeTrfase_MraW_recog"/>
</dbReference>
<dbReference type="AlphaFoldDB" id="A0A1V2IBB2"/>
<organism evidence="9 10">
    <name type="scientific">Pseudofrankia asymbiotica</name>
    <dbReference type="NCBI Taxonomy" id="1834516"/>
    <lineage>
        <taxon>Bacteria</taxon>
        <taxon>Bacillati</taxon>
        <taxon>Actinomycetota</taxon>
        <taxon>Actinomycetes</taxon>
        <taxon>Frankiales</taxon>
        <taxon>Frankiaceae</taxon>
        <taxon>Pseudofrankia</taxon>
    </lineage>
</organism>
<feature type="region of interest" description="Disordered" evidence="8">
    <location>
        <begin position="286"/>
        <end position="336"/>
    </location>
</feature>
<feature type="compositionally biased region" description="Low complexity" evidence="8">
    <location>
        <begin position="297"/>
        <end position="306"/>
    </location>
</feature>
<dbReference type="SUPFAM" id="SSF81799">
    <property type="entry name" value="Putative methyltransferase TM0872, insert domain"/>
    <property type="match status" value="1"/>
</dbReference>
<dbReference type="EMBL" id="MOMC01000025">
    <property type="protein sequence ID" value="ONH30492.1"/>
    <property type="molecule type" value="Genomic_DNA"/>
</dbReference>
<dbReference type="NCBIfam" id="TIGR00006">
    <property type="entry name" value="16S rRNA (cytosine(1402)-N(4))-methyltransferase RsmH"/>
    <property type="match status" value="1"/>
</dbReference>
<evidence type="ECO:0000256" key="6">
    <source>
        <dbReference type="ARBA" id="ARBA00022691"/>
    </source>
</evidence>
<evidence type="ECO:0000256" key="4">
    <source>
        <dbReference type="ARBA" id="ARBA00022603"/>
    </source>
</evidence>
<dbReference type="EC" id="2.1.1.199" evidence="7"/>
<dbReference type="PANTHER" id="PTHR11265">
    <property type="entry name" value="S-ADENOSYL-METHYLTRANSFERASE MRAW"/>
    <property type="match status" value="1"/>
</dbReference>
<comment type="subcellular location">
    <subcellularLocation>
        <location evidence="7">Cytoplasm</location>
    </subcellularLocation>
</comment>
<keyword evidence="6 7" id="KW-0949">S-adenosyl-L-methionine</keyword>
<feature type="binding site" evidence="7">
    <location>
        <position position="55"/>
    </location>
    <ligand>
        <name>S-adenosyl-L-methionine</name>
        <dbReference type="ChEBI" id="CHEBI:59789"/>
    </ligand>
</feature>
<dbReference type="Gene3D" id="1.10.150.170">
    <property type="entry name" value="Putative methyltransferase TM0872, insert domain"/>
    <property type="match status" value="1"/>
</dbReference>
<dbReference type="Gene3D" id="3.40.50.150">
    <property type="entry name" value="Vaccinia Virus protein VP39"/>
    <property type="match status" value="1"/>
</dbReference>
<evidence type="ECO:0000256" key="8">
    <source>
        <dbReference type="SAM" id="MobiDB-lite"/>
    </source>
</evidence>
<dbReference type="OrthoDB" id="9806637at2"/>
<comment type="caution">
    <text evidence="9">The sequence shown here is derived from an EMBL/GenBank/DDBJ whole genome shotgun (WGS) entry which is preliminary data.</text>
</comment>
<accession>A0A1V2IBB2</accession>
<keyword evidence="10" id="KW-1185">Reference proteome</keyword>
<proteinExistence type="inferred from homology"/>
<feature type="binding site" evidence="7">
    <location>
        <position position="82"/>
    </location>
    <ligand>
        <name>S-adenosyl-L-methionine</name>
        <dbReference type="ChEBI" id="CHEBI:59789"/>
    </ligand>
</feature>
<feature type="binding site" evidence="7">
    <location>
        <begin position="36"/>
        <end position="38"/>
    </location>
    <ligand>
        <name>S-adenosyl-L-methionine</name>
        <dbReference type="ChEBI" id="CHEBI:59789"/>
    </ligand>
</feature>
<sequence length="336" mass="36067">MQASHIPVLLDRVRALLTPALRQPGAVAVDATLGLGGHAEALLRELPELRLVGLDRDPQALAASRDRLDFAAGRVEFAHAVYDELPDVLDGLGIRAVQAVLFDLGVSSLQLDTDDRGFAYSRDAPLDMRMDTTGPRTAADILNTYDEASLARVLRRYGEEPFARRIAAAVAAERARQPFTTSARLVELVRAAIPAAARRTGGNPAKRTFQALRIEVNGELDVLDRALPASLDRLAVGGRIAVLAYHSLEDRMVKRALVEVTTSQVPPDLPVVPPEAEPTFRLLTRGSQAASEEEVTANPRSASARLRAAERVRPAAAGRRPATATGRTGSFRGGTS</sequence>
<protein>
    <recommendedName>
        <fullName evidence="7">Ribosomal RNA small subunit methyltransferase H</fullName>
        <ecNumber evidence="7">2.1.1.199</ecNumber>
    </recommendedName>
    <alternativeName>
        <fullName evidence="7">16S rRNA m(4)C1402 methyltransferase</fullName>
    </alternativeName>
    <alternativeName>
        <fullName evidence="7">rRNA (cytosine-N(4)-)-methyltransferase RsmH</fullName>
    </alternativeName>
</protein>
<comment type="function">
    <text evidence="7">Specifically methylates the N4 position of cytidine in position 1402 (C1402) of 16S rRNA.</text>
</comment>
<dbReference type="HAMAP" id="MF_01007">
    <property type="entry name" value="16SrRNA_methyltr_H"/>
    <property type="match status" value="1"/>
</dbReference>
<comment type="catalytic activity">
    <reaction evidence="7">
        <text>cytidine(1402) in 16S rRNA + S-adenosyl-L-methionine = N(4)-methylcytidine(1402) in 16S rRNA + S-adenosyl-L-homocysteine + H(+)</text>
        <dbReference type="Rhea" id="RHEA:42928"/>
        <dbReference type="Rhea" id="RHEA-COMP:10286"/>
        <dbReference type="Rhea" id="RHEA-COMP:10287"/>
        <dbReference type="ChEBI" id="CHEBI:15378"/>
        <dbReference type="ChEBI" id="CHEBI:57856"/>
        <dbReference type="ChEBI" id="CHEBI:59789"/>
        <dbReference type="ChEBI" id="CHEBI:74506"/>
        <dbReference type="ChEBI" id="CHEBI:82748"/>
        <dbReference type="EC" id="2.1.1.199"/>
    </reaction>
</comment>
<reference evidence="10" key="1">
    <citation type="submission" date="2016-10" db="EMBL/GenBank/DDBJ databases">
        <title>Frankia sp. NRRL B-16386 Genome sequencing.</title>
        <authorList>
            <person name="Ghodhbane-Gtari F."/>
            <person name="Swanson E."/>
            <person name="Gueddou A."/>
            <person name="Hezbri K."/>
            <person name="Ktari K."/>
            <person name="Nouioui I."/>
            <person name="Morris K."/>
            <person name="Simpson S."/>
            <person name="Abebe-Akele F."/>
            <person name="Thomas K."/>
            <person name="Gtari M."/>
            <person name="Tisa L.S."/>
        </authorList>
    </citation>
    <scope>NUCLEOTIDE SEQUENCE [LARGE SCALE GENOMIC DNA]</scope>
    <source>
        <strain evidence="10">NRRL B-16386</strain>
    </source>
</reference>
<dbReference type="SUPFAM" id="SSF53335">
    <property type="entry name" value="S-adenosyl-L-methionine-dependent methyltransferases"/>
    <property type="match status" value="1"/>
</dbReference>
<dbReference type="InterPro" id="IPR029063">
    <property type="entry name" value="SAM-dependent_MTases_sf"/>
</dbReference>
<dbReference type="STRING" id="1834516.BL253_13455"/>
<dbReference type="InterPro" id="IPR002903">
    <property type="entry name" value="RsmH"/>
</dbReference>
<dbReference type="FunFam" id="1.10.150.170:FF:000001">
    <property type="entry name" value="Ribosomal RNA small subunit methyltransferase H"/>
    <property type="match status" value="1"/>
</dbReference>
<feature type="binding site" evidence="7">
    <location>
        <position position="103"/>
    </location>
    <ligand>
        <name>S-adenosyl-L-methionine</name>
        <dbReference type="ChEBI" id="CHEBI:59789"/>
    </ligand>
</feature>
<dbReference type="GO" id="GO:0071424">
    <property type="term" value="F:rRNA (cytosine-N4-)-methyltransferase activity"/>
    <property type="evidence" value="ECO:0007669"/>
    <property type="project" value="UniProtKB-UniRule"/>
</dbReference>
<evidence type="ECO:0000313" key="9">
    <source>
        <dbReference type="EMBL" id="ONH30492.1"/>
    </source>
</evidence>
<dbReference type="GO" id="GO:0070475">
    <property type="term" value="P:rRNA base methylation"/>
    <property type="evidence" value="ECO:0007669"/>
    <property type="project" value="UniProtKB-UniRule"/>
</dbReference>
<dbReference type="Pfam" id="PF01795">
    <property type="entry name" value="Methyltransf_5"/>
    <property type="match status" value="1"/>
</dbReference>
<feature type="binding site" evidence="7">
    <location>
        <position position="110"/>
    </location>
    <ligand>
        <name>S-adenosyl-L-methionine</name>
        <dbReference type="ChEBI" id="CHEBI:59789"/>
    </ligand>
</feature>
<evidence type="ECO:0000256" key="2">
    <source>
        <dbReference type="ARBA" id="ARBA00022490"/>
    </source>
</evidence>
<keyword evidence="3 7" id="KW-0698">rRNA processing</keyword>
<evidence type="ECO:0000256" key="5">
    <source>
        <dbReference type="ARBA" id="ARBA00022679"/>
    </source>
</evidence>
<dbReference type="GO" id="GO:0005737">
    <property type="term" value="C:cytoplasm"/>
    <property type="evidence" value="ECO:0007669"/>
    <property type="project" value="UniProtKB-SubCell"/>
</dbReference>
<evidence type="ECO:0000256" key="7">
    <source>
        <dbReference type="HAMAP-Rule" id="MF_01007"/>
    </source>
</evidence>
<keyword evidence="2 7" id="KW-0963">Cytoplasm</keyword>
<dbReference type="RefSeq" id="WP_076816949.1">
    <property type="nucleotide sequence ID" value="NZ_MOMC01000025.1"/>
</dbReference>
<evidence type="ECO:0000313" key="10">
    <source>
        <dbReference type="Proteomes" id="UP000188929"/>
    </source>
</evidence>
<evidence type="ECO:0000256" key="1">
    <source>
        <dbReference type="ARBA" id="ARBA00010396"/>
    </source>
</evidence>
<keyword evidence="4 7" id="KW-0489">Methyltransferase</keyword>
<keyword evidence="5 7" id="KW-0808">Transferase</keyword>
<feature type="compositionally biased region" description="Low complexity" evidence="8">
    <location>
        <begin position="314"/>
        <end position="330"/>
    </location>
</feature>
<dbReference type="PIRSF" id="PIRSF004486">
    <property type="entry name" value="MraW"/>
    <property type="match status" value="1"/>
</dbReference>
<dbReference type="Proteomes" id="UP000188929">
    <property type="component" value="Unassembled WGS sequence"/>
</dbReference>
<name>A0A1V2IBB2_9ACTN</name>
<gene>
    <name evidence="7" type="primary">rsmH</name>
    <name evidence="9" type="ORF">BL253_13455</name>
</gene>
<comment type="similarity">
    <text evidence="1 7">Belongs to the methyltransferase superfamily. RsmH family.</text>
</comment>